<keyword evidence="1" id="KW-0812">Transmembrane</keyword>
<comment type="caution">
    <text evidence="2">The sequence shown here is derived from an EMBL/GenBank/DDBJ whole genome shotgun (WGS) entry which is preliminary data.</text>
</comment>
<feature type="transmembrane region" description="Helical" evidence="1">
    <location>
        <begin position="67"/>
        <end position="84"/>
    </location>
</feature>
<dbReference type="EMBL" id="JAZHRV010000001">
    <property type="protein sequence ID" value="MEH2558702.1"/>
    <property type="molecule type" value="Genomic_DNA"/>
</dbReference>
<feature type="transmembrane region" description="Helical" evidence="1">
    <location>
        <begin position="6"/>
        <end position="27"/>
    </location>
</feature>
<dbReference type="RefSeq" id="WP_334485933.1">
    <property type="nucleotide sequence ID" value="NZ_JAZHRV010000001.1"/>
</dbReference>
<protein>
    <submittedName>
        <fullName evidence="2">Uncharacterized protein</fullName>
    </submittedName>
</protein>
<sequence length="238" mass="24724">MLDIVAAIFATAYCAAQAGLLIGPAFLRGATKIALFAATAVWLAVVVAVYGLGVLSPGTLGPFPVNLVPFTLFLAILFGAWVLIPQARDALLSVPMPALVAVHAGRVAGVFFLLLYFDGRLSAPFAPVAAIGDIITGAVALLLVPLLVLGVKMPKLWLGAWNAFGLLDLLTALTLAMLSVPGTAFRVFTEGPGTLVMGTLPWIFVPAMLVPVDLLVHVVIMTKLRSAPRVLGAMAMAG</sequence>
<reference evidence="2 3" key="1">
    <citation type="submission" date="2024-02" db="EMBL/GenBank/DDBJ databases">
        <title>Adaptive strategies in a cosmopolitan and abundant soil bacterium.</title>
        <authorList>
            <person name="Carini P."/>
        </authorList>
    </citation>
    <scope>NUCLEOTIDE SEQUENCE [LARGE SCALE GENOMIC DNA]</scope>
    <source>
        <strain evidence="2 3">AZCC 1608</strain>
    </source>
</reference>
<accession>A0ABU8BJI2</accession>
<keyword evidence="3" id="KW-1185">Reference proteome</keyword>
<gene>
    <name evidence="2" type="ORF">V1286_006231</name>
</gene>
<feature type="transmembrane region" description="Helical" evidence="1">
    <location>
        <begin position="129"/>
        <end position="149"/>
    </location>
</feature>
<feature type="transmembrane region" description="Helical" evidence="1">
    <location>
        <begin position="34"/>
        <end position="55"/>
    </location>
</feature>
<evidence type="ECO:0000256" key="1">
    <source>
        <dbReference type="SAM" id="Phobius"/>
    </source>
</evidence>
<keyword evidence="1" id="KW-0472">Membrane</keyword>
<keyword evidence="1" id="KW-1133">Transmembrane helix</keyword>
<dbReference type="Proteomes" id="UP001364224">
    <property type="component" value="Unassembled WGS sequence"/>
</dbReference>
<feature type="transmembrane region" description="Helical" evidence="1">
    <location>
        <begin position="200"/>
        <end position="220"/>
    </location>
</feature>
<feature type="transmembrane region" description="Helical" evidence="1">
    <location>
        <begin position="156"/>
        <end position="180"/>
    </location>
</feature>
<evidence type="ECO:0000313" key="2">
    <source>
        <dbReference type="EMBL" id="MEH2558702.1"/>
    </source>
</evidence>
<name>A0ABU8BJI2_9BRAD</name>
<evidence type="ECO:0000313" key="3">
    <source>
        <dbReference type="Proteomes" id="UP001364224"/>
    </source>
</evidence>
<organism evidence="2 3">
    <name type="scientific">Bradyrhizobium algeriense</name>
    <dbReference type="NCBI Taxonomy" id="634784"/>
    <lineage>
        <taxon>Bacteria</taxon>
        <taxon>Pseudomonadati</taxon>
        <taxon>Pseudomonadota</taxon>
        <taxon>Alphaproteobacteria</taxon>
        <taxon>Hyphomicrobiales</taxon>
        <taxon>Nitrobacteraceae</taxon>
        <taxon>Bradyrhizobium</taxon>
    </lineage>
</organism>
<proteinExistence type="predicted"/>
<feature type="transmembrane region" description="Helical" evidence="1">
    <location>
        <begin position="96"/>
        <end position="117"/>
    </location>
</feature>